<dbReference type="GO" id="GO:0003677">
    <property type="term" value="F:DNA binding"/>
    <property type="evidence" value="ECO:0007669"/>
    <property type="project" value="UniProtKB-KW"/>
</dbReference>
<dbReference type="KEGG" id="hdt:HYPDE_26693"/>
<name>N0B0R2_9HYPH</name>
<dbReference type="PANTHER" id="PTHR30408">
    <property type="entry name" value="TYPE-1 RESTRICTION ENZYME ECOKI SPECIFICITY PROTEIN"/>
    <property type="match status" value="1"/>
</dbReference>
<evidence type="ECO:0000256" key="3">
    <source>
        <dbReference type="ARBA" id="ARBA00023125"/>
    </source>
</evidence>
<dbReference type="HOGENOM" id="CLU_021095_1_2_5"/>
<evidence type="ECO:0000313" key="7">
    <source>
        <dbReference type="Proteomes" id="UP000005952"/>
    </source>
</evidence>
<feature type="domain" description="Type I restriction modification DNA specificity" evidence="5">
    <location>
        <begin position="293"/>
        <end position="391"/>
    </location>
</feature>
<keyword evidence="7" id="KW-1185">Reference proteome</keyword>
<dbReference type="REBASE" id="61300">
    <property type="entry name" value="S.HdeNORF2535P"/>
</dbReference>
<dbReference type="AlphaFoldDB" id="N0B0R2"/>
<feature type="region of interest" description="Disordered" evidence="4">
    <location>
        <begin position="450"/>
        <end position="471"/>
    </location>
</feature>
<dbReference type="Gene3D" id="1.10.287.1120">
    <property type="entry name" value="Bipartite methylase S protein"/>
    <property type="match status" value="1"/>
</dbReference>
<dbReference type="Gene3D" id="3.90.220.20">
    <property type="entry name" value="DNA methylase specificity domains"/>
    <property type="match status" value="2"/>
</dbReference>
<keyword evidence="3" id="KW-0238">DNA-binding</keyword>
<comment type="similarity">
    <text evidence="1">Belongs to the type-I restriction system S methylase family.</text>
</comment>
<proteinExistence type="inferred from homology"/>
<dbReference type="Pfam" id="PF01420">
    <property type="entry name" value="Methylase_S"/>
    <property type="match status" value="1"/>
</dbReference>
<dbReference type="GO" id="GO:0009307">
    <property type="term" value="P:DNA restriction-modification system"/>
    <property type="evidence" value="ECO:0007669"/>
    <property type="project" value="UniProtKB-KW"/>
</dbReference>
<gene>
    <name evidence="6" type="ORF">HYPDE_26693</name>
</gene>
<dbReference type="PANTHER" id="PTHR30408:SF12">
    <property type="entry name" value="TYPE I RESTRICTION ENZYME MJAVIII SPECIFICITY SUBUNIT"/>
    <property type="match status" value="1"/>
</dbReference>
<dbReference type="eggNOG" id="COG0732">
    <property type="taxonomic scope" value="Bacteria"/>
</dbReference>
<dbReference type="InterPro" id="IPR044946">
    <property type="entry name" value="Restrct_endonuc_typeI_TRD_sf"/>
</dbReference>
<keyword evidence="2" id="KW-0680">Restriction system</keyword>
<sequence>MIEDLKPYPEYKDSGVKWLGPVPKHWARSRIKHYLRETEERSRDGTGLLLSLTRSRGLIPQREASKKLASASDLSKYKVCHSGQLVMNRMQAWSGMFAVAKETGLVSPDYSVFRNISDGDVFYLDRLFKTPMLVDQFSQRSKGIGTGFNRLYSPDFGAIEVVVPPPTEQDAIVRFLDYADRQIHRYIRAKKKLIALLNEQKQAIIHRAVTRGLDPNVKLKPSGLEWIGDMPVNWTVLKLSQLTSRIGDGLHGTPKYVDASPFHFINGNNLVDGSISIRPTTRCVGEAEYLNHRVDLDETTLLMSINGTIGNVACYNYEKVILGKSAAYIKCNKRILRSFLFYYLQSPTVTEHYKLEVTGTTIFNLSLDSIRGTKVALPSVTEQLEIANFLDGETLRFKKAVSRISLEIECLSEYRARLIADVVTGKLDVREAAAKLPDFAVEPALLDEADDLLQDDSTAEEGEPEAEDEAA</sequence>
<accession>N0B0R2</accession>
<dbReference type="InterPro" id="IPR052021">
    <property type="entry name" value="Type-I_RS_S_subunit"/>
</dbReference>
<dbReference type="InterPro" id="IPR000055">
    <property type="entry name" value="Restrct_endonuc_typeI_TRD"/>
</dbReference>
<evidence type="ECO:0000313" key="6">
    <source>
        <dbReference type="EMBL" id="AGK57019.1"/>
    </source>
</evidence>
<protein>
    <submittedName>
        <fullName evidence="6">Type I restriction-modification system specificity determinant</fullName>
    </submittedName>
</protein>
<dbReference type="Proteomes" id="UP000005952">
    <property type="component" value="Chromosome"/>
</dbReference>
<reference evidence="6 7" key="1">
    <citation type="journal article" date="2013" name="Genome Announc.">
        <title>Genome sequences for three denitrifying bacterial strains isolated from a uranium- and nitrate-contaminated subsurface environment.</title>
        <authorList>
            <person name="Venkatramanan R."/>
            <person name="Prakash O."/>
            <person name="Woyke T."/>
            <person name="Chain P."/>
            <person name="Goodwin L.A."/>
            <person name="Watson D."/>
            <person name="Brooks S."/>
            <person name="Kostka J.E."/>
            <person name="Green S.J."/>
        </authorList>
    </citation>
    <scope>NUCLEOTIDE SEQUENCE [LARGE SCALE GENOMIC DNA]</scope>
    <source>
        <strain evidence="6 7">1NES1</strain>
    </source>
</reference>
<dbReference type="STRING" id="670307.HYPDE_26693"/>
<dbReference type="EMBL" id="CP005587">
    <property type="protein sequence ID" value="AGK57019.1"/>
    <property type="molecule type" value="Genomic_DNA"/>
</dbReference>
<evidence type="ECO:0000256" key="1">
    <source>
        <dbReference type="ARBA" id="ARBA00010923"/>
    </source>
</evidence>
<evidence type="ECO:0000256" key="2">
    <source>
        <dbReference type="ARBA" id="ARBA00022747"/>
    </source>
</evidence>
<organism evidence="6 7">
    <name type="scientific">Hyphomicrobium denitrificans 1NES1</name>
    <dbReference type="NCBI Taxonomy" id="670307"/>
    <lineage>
        <taxon>Bacteria</taxon>
        <taxon>Pseudomonadati</taxon>
        <taxon>Pseudomonadota</taxon>
        <taxon>Alphaproteobacteria</taxon>
        <taxon>Hyphomicrobiales</taxon>
        <taxon>Hyphomicrobiaceae</taxon>
        <taxon>Hyphomicrobium</taxon>
    </lineage>
</organism>
<evidence type="ECO:0000259" key="5">
    <source>
        <dbReference type="Pfam" id="PF01420"/>
    </source>
</evidence>
<evidence type="ECO:0000256" key="4">
    <source>
        <dbReference type="SAM" id="MobiDB-lite"/>
    </source>
</evidence>
<dbReference type="SUPFAM" id="SSF116734">
    <property type="entry name" value="DNA methylase specificity domain"/>
    <property type="match status" value="2"/>
</dbReference>